<evidence type="ECO:0000313" key="2">
    <source>
        <dbReference type="EMBL" id="OBK25959.1"/>
    </source>
</evidence>
<dbReference type="Pfam" id="PF22691">
    <property type="entry name" value="Thiolase_C_1"/>
    <property type="match status" value="1"/>
</dbReference>
<proteinExistence type="predicted"/>
<dbReference type="EMBL" id="LZLS01000129">
    <property type="protein sequence ID" value="OBK25959.1"/>
    <property type="molecule type" value="Genomic_DNA"/>
</dbReference>
<dbReference type="CDD" id="cd00829">
    <property type="entry name" value="SCP-x_thiolase"/>
    <property type="match status" value="1"/>
</dbReference>
<dbReference type="OrthoDB" id="9785768at2"/>
<protein>
    <submittedName>
        <fullName evidence="2">Transporter</fullName>
    </submittedName>
</protein>
<dbReference type="Proteomes" id="UP000093928">
    <property type="component" value="Unassembled WGS sequence"/>
</dbReference>
<dbReference type="PIRSF" id="PIRSF000429">
    <property type="entry name" value="Ac-CoA_Ac_transf"/>
    <property type="match status" value="1"/>
</dbReference>
<dbReference type="Gene3D" id="3.40.47.10">
    <property type="match status" value="1"/>
</dbReference>
<organism evidence="2 3">
    <name type="scientific">Mycobacterium asiaticum</name>
    <dbReference type="NCBI Taxonomy" id="1790"/>
    <lineage>
        <taxon>Bacteria</taxon>
        <taxon>Bacillati</taxon>
        <taxon>Actinomycetota</taxon>
        <taxon>Actinomycetes</taxon>
        <taxon>Mycobacteriales</taxon>
        <taxon>Mycobacteriaceae</taxon>
        <taxon>Mycobacterium</taxon>
    </lineage>
</organism>
<dbReference type="GO" id="GO:0016747">
    <property type="term" value="F:acyltransferase activity, transferring groups other than amino-acyl groups"/>
    <property type="evidence" value="ECO:0007669"/>
    <property type="project" value="InterPro"/>
</dbReference>
<feature type="domain" description="Thiolase C-terminal" evidence="1">
    <location>
        <begin position="268"/>
        <end position="402"/>
    </location>
</feature>
<dbReference type="InterPro" id="IPR055140">
    <property type="entry name" value="Thiolase_C_2"/>
</dbReference>
<dbReference type="SUPFAM" id="SSF53901">
    <property type="entry name" value="Thiolase-like"/>
    <property type="match status" value="2"/>
</dbReference>
<dbReference type="RefSeq" id="WP_065144588.1">
    <property type="nucleotide sequence ID" value="NZ_LZLS01000129.1"/>
</dbReference>
<name>A0A1A3NY62_MYCAS</name>
<dbReference type="InterPro" id="IPR002155">
    <property type="entry name" value="Thiolase"/>
</dbReference>
<evidence type="ECO:0000313" key="3">
    <source>
        <dbReference type="Proteomes" id="UP000093928"/>
    </source>
</evidence>
<dbReference type="PANTHER" id="PTHR42870">
    <property type="entry name" value="ACETYL-COA C-ACETYLTRANSFERASE"/>
    <property type="match status" value="1"/>
</dbReference>
<comment type="caution">
    <text evidence="2">The sequence shown here is derived from an EMBL/GenBank/DDBJ whole genome shotgun (WGS) entry which is preliminary data.</text>
</comment>
<reference evidence="2 3" key="1">
    <citation type="submission" date="2016-06" db="EMBL/GenBank/DDBJ databases">
        <authorList>
            <person name="Kjaerup R.B."/>
            <person name="Dalgaard T.S."/>
            <person name="Juul-Madsen H.R."/>
        </authorList>
    </citation>
    <scope>NUCLEOTIDE SEQUENCE [LARGE SCALE GENOMIC DNA]</scope>
    <source>
        <strain evidence="2 3">1165133.8</strain>
    </source>
</reference>
<dbReference type="InterPro" id="IPR016039">
    <property type="entry name" value="Thiolase-like"/>
</dbReference>
<accession>A0A1A3NY62</accession>
<evidence type="ECO:0000259" key="1">
    <source>
        <dbReference type="Pfam" id="PF22691"/>
    </source>
</evidence>
<sequence>MTGSTNGLRGEAAIIGIAELPAERRQTRPASFTLDQYAALAKAVIEDAGVKPAVVNGLSCHGIAESDMFAPATLSEYLGLPVNFGDRVDLGGATAAGMVWRAAAAVELGICDAVLAVVPGSLELPRSERRPGRSLGWYGASSNNYGSPQAEFEIPYGNVGQNAPYAQIAQRYTAEYGYDAAALASIAVQQRTNACAHPGAVFHGKPITVDDVLGSPVIADPIHMLETVMRVQGGAGVLIANVDVARGARHRAVWIEGFGEHIRFKTPTYADDLLHTPVARAADQAFGMAGRRRGDVDVASIYDCYTITVLMTLEDAGFCAKGTGMAWLTEHDLTFRGDFPINTAGGQLSYGQAGMAGGMHHVVDAARQLMGRAGDAQVRDCNTAFVTGTGGIMSEQVALVMGGD</sequence>
<dbReference type="AlphaFoldDB" id="A0A1A3NY62"/>
<dbReference type="PANTHER" id="PTHR42870:SF1">
    <property type="entry name" value="NON-SPECIFIC LIPID-TRANSFER PROTEIN-LIKE 2"/>
    <property type="match status" value="1"/>
</dbReference>
<gene>
    <name evidence="2" type="ORF">A5634_25280</name>
</gene>